<dbReference type="AlphaFoldDB" id="A0A0B2UNX3"/>
<name>A0A0B2UNX3_TOXCA</name>
<dbReference type="Proteomes" id="UP000031036">
    <property type="component" value="Unassembled WGS sequence"/>
</dbReference>
<evidence type="ECO:0000313" key="1">
    <source>
        <dbReference type="EMBL" id="KHN72686.1"/>
    </source>
</evidence>
<keyword evidence="2" id="KW-1185">Reference proteome</keyword>
<evidence type="ECO:0000313" key="2">
    <source>
        <dbReference type="Proteomes" id="UP000031036"/>
    </source>
</evidence>
<gene>
    <name evidence="1" type="ORF">Tcan_07260</name>
</gene>
<accession>A0A0B2UNX3</accession>
<reference evidence="1 2" key="1">
    <citation type="submission" date="2014-11" db="EMBL/GenBank/DDBJ databases">
        <title>Genetic blueprint of the zoonotic pathogen Toxocara canis.</title>
        <authorList>
            <person name="Zhu X.-Q."/>
            <person name="Korhonen P.K."/>
            <person name="Cai H."/>
            <person name="Young N.D."/>
            <person name="Nejsum P."/>
            <person name="von Samson-Himmelstjerna G."/>
            <person name="Boag P.R."/>
            <person name="Tan P."/>
            <person name="Li Q."/>
            <person name="Min J."/>
            <person name="Yang Y."/>
            <person name="Wang X."/>
            <person name="Fang X."/>
            <person name="Hall R.S."/>
            <person name="Hofmann A."/>
            <person name="Sternberg P.W."/>
            <person name="Jex A.R."/>
            <person name="Gasser R.B."/>
        </authorList>
    </citation>
    <scope>NUCLEOTIDE SEQUENCE [LARGE SCALE GENOMIC DNA]</scope>
    <source>
        <strain evidence="1">PN_DK_2014</strain>
    </source>
</reference>
<comment type="caution">
    <text evidence="1">The sequence shown here is derived from an EMBL/GenBank/DDBJ whole genome shotgun (WGS) entry which is preliminary data.</text>
</comment>
<proteinExistence type="predicted"/>
<organism evidence="1 2">
    <name type="scientific">Toxocara canis</name>
    <name type="common">Canine roundworm</name>
    <dbReference type="NCBI Taxonomy" id="6265"/>
    <lineage>
        <taxon>Eukaryota</taxon>
        <taxon>Metazoa</taxon>
        <taxon>Ecdysozoa</taxon>
        <taxon>Nematoda</taxon>
        <taxon>Chromadorea</taxon>
        <taxon>Rhabditida</taxon>
        <taxon>Spirurina</taxon>
        <taxon>Ascaridomorpha</taxon>
        <taxon>Ascaridoidea</taxon>
        <taxon>Toxocaridae</taxon>
        <taxon>Toxocara</taxon>
    </lineage>
</organism>
<dbReference type="EMBL" id="JPKZ01003225">
    <property type="protein sequence ID" value="KHN72686.1"/>
    <property type="molecule type" value="Genomic_DNA"/>
</dbReference>
<protein>
    <submittedName>
        <fullName evidence="1">Uncharacterized protein</fullName>
    </submittedName>
</protein>
<sequence length="128" mass="14899">MDNDVVDAYVKREEIPEDFQKNPKLFRNRESGGKRSAFLKIVKKKSANIAHERTGYDKAKRSNRVYLVYDGHMICDEEGREFYQDGSRRRNASSEPYEQAYNAVLTTTNLKIANNNMAFRATHLNFDL</sequence>